<keyword evidence="3" id="KW-1185">Reference proteome</keyword>
<dbReference type="PANTHER" id="PTHR13347">
    <property type="entry name" value="HEAT REPEAT-CONTAINING PROTEIN 3"/>
    <property type="match status" value="1"/>
</dbReference>
<accession>A0AAV4C6E6</accession>
<dbReference type="InterPro" id="IPR052616">
    <property type="entry name" value="SYO1-like"/>
</dbReference>
<proteinExistence type="inferred from homology"/>
<comment type="caution">
    <text evidence="2">The sequence shown here is derived from an EMBL/GenBank/DDBJ whole genome shotgun (WGS) entry which is preliminary data.</text>
</comment>
<dbReference type="InterPro" id="IPR000225">
    <property type="entry name" value="Armadillo"/>
</dbReference>
<dbReference type="AlphaFoldDB" id="A0AAV4C6E6"/>
<dbReference type="Gene3D" id="1.25.10.10">
    <property type="entry name" value="Leucine-rich Repeat Variant"/>
    <property type="match status" value="1"/>
</dbReference>
<gene>
    <name evidence="2" type="ORF">PoB_005353800</name>
</gene>
<dbReference type="PANTHER" id="PTHR13347:SF1">
    <property type="entry name" value="HEAT REPEAT-CONTAINING PROTEIN 3"/>
    <property type="match status" value="1"/>
</dbReference>
<dbReference type="GO" id="GO:0006606">
    <property type="term" value="P:protein import into nucleus"/>
    <property type="evidence" value="ECO:0007669"/>
    <property type="project" value="TreeGrafter"/>
</dbReference>
<dbReference type="SUPFAM" id="SSF48371">
    <property type="entry name" value="ARM repeat"/>
    <property type="match status" value="1"/>
</dbReference>
<dbReference type="Proteomes" id="UP000735302">
    <property type="component" value="Unassembled WGS sequence"/>
</dbReference>
<sequence length="267" mass="28925">MGKNRAKRFGYLRPTPTGISADLDIDNELENGTHMNGTTPSAISNIIDKLQAPGTEERACGCKILASIVSQPSAIGHLLNANAIKIAGPLFLDPCLDVRKSALGAIKNMSVFGQEDVCDVMVSQDILTPLVAVINEYGNNWDPPKEATKYDTATDVLVEAVELLANLCHLIHPLDQAFFDSIKPAWAQVSRHHIVNCGKSVSLIALQVFWDKSETPEIATQSFRAVAIVPFDPDRVLNSGKLAPFAVFFTAQALPCQRNQLSPVPLP</sequence>
<dbReference type="GO" id="GO:0051082">
    <property type="term" value="F:unfolded protein binding"/>
    <property type="evidence" value="ECO:0007669"/>
    <property type="project" value="TreeGrafter"/>
</dbReference>
<reference evidence="2 3" key="1">
    <citation type="journal article" date="2021" name="Elife">
        <title>Chloroplast acquisition without the gene transfer in kleptoplastic sea slugs, Plakobranchus ocellatus.</title>
        <authorList>
            <person name="Maeda T."/>
            <person name="Takahashi S."/>
            <person name="Yoshida T."/>
            <person name="Shimamura S."/>
            <person name="Takaki Y."/>
            <person name="Nagai Y."/>
            <person name="Toyoda A."/>
            <person name="Suzuki Y."/>
            <person name="Arimoto A."/>
            <person name="Ishii H."/>
            <person name="Satoh N."/>
            <person name="Nishiyama T."/>
            <person name="Hasebe M."/>
            <person name="Maruyama T."/>
            <person name="Minagawa J."/>
            <person name="Obokata J."/>
            <person name="Shigenobu S."/>
        </authorList>
    </citation>
    <scope>NUCLEOTIDE SEQUENCE [LARGE SCALE GENOMIC DNA]</scope>
</reference>
<comment type="similarity">
    <text evidence="1">Belongs to the nuclear import and ribosome assembly adapter family.</text>
</comment>
<protein>
    <submittedName>
        <fullName evidence="2">Heat repeat-containing protein 3-like</fullName>
    </submittedName>
</protein>
<dbReference type="InterPro" id="IPR011989">
    <property type="entry name" value="ARM-like"/>
</dbReference>
<dbReference type="EMBL" id="BLXT01005881">
    <property type="protein sequence ID" value="GFO27033.1"/>
    <property type="molecule type" value="Genomic_DNA"/>
</dbReference>
<dbReference type="SMART" id="SM00185">
    <property type="entry name" value="ARM"/>
    <property type="match status" value="2"/>
</dbReference>
<evidence type="ECO:0000313" key="2">
    <source>
        <dbReference type="EMBL" id="GFO27033.1"/>
    </source>
</evidence>
<dbReference type="GO" id="GO:0042273">
    <property type="term" value="P:ribosomal large subunit biogenesis"/>
    <property type="evidence" value="ECO:0007669"/>
    <property type="project" value="TreeGrafter"/>
</dbReference>
<evidence type="ECO:0000256" key="1">
    <source>
        <dbReference type="ARBA" id="ARBA00049983"/>
    </source>
</evidence>
<name>A0AAV4C6E6_9GAST</name>
<evidence type="ECO:0000313" key="3">
    <source>
        <dbReference type="Proteomes" id="UP000735302"/>
    </source>
</evidence>
<dbReference type="InterPro" id="IPR016024">
    <property type="entry name" value="ARM-type_fold"/>
</dbReference>
<organism evidence="2 3">
    <name type="scientific">Plakobranchus ocellatus</name>
    <dbReference type="NCBI Taxonomy" id="259542"/>
    <lineage>
        <taxon>Eukaryota</taxon>
        <taxon>Metazoa</taxon>
        <taxon>Spiralia</taxon>
        <taxon>Lophotrochozoa</taxon>
        <taxon>Mollusca</taxon>
        <taxon>Gastropoda</taxon>
        <taxon>Heterobranchia</taxon>
        <taxon>Euthyneura</taxon>
        <taxon>Panpulmonata</taxon>
        <taxon>Sacoglossa</taxon>
        <taxon>Placobranchoidea</taxon>
        <taxon>Plakobranchidae</taxon>
        <taxon>Plakobranchus</taxon>
    </lineage>
</organism>